<dbReference type="Gene3D" id="3.30.530.20">
    <property type="match status" value="1"/>
</dbReference>
<protein>
    <submittedName>
        <fullName evidence="1">Uncharacterized protein YndB with AHSA1/START domain</fullName>
    </submittedName>
</protein>
<dbReference type="AlphaFoldDB" id="A0A839RLW3"/>
<name>A0A839RLW3_9ACTN</name>
<dbReference type="InterPro" id="IPR019587">
    <property type="entry name" value="Polyketide_cyclase/dehydratase"/>
</dbReference>
<dbReference type="CDD" id="cd07812">
    <property type="entry name" value="SRPBCC"/>
    <property type="match status" value="1"/>
</dbReference>
<evidence type="ECO:0000313" key="2">
    <source>
        <dbReference type="Proteomes" id="UP000567922"/>
    </source>
</evidence>
<sequence>MASPVLEAEIATAASPEKVWSIVSDLPRMSEWSPRTRKTFVLGGQVREGALAFNINRKGMLYWPTRTRVVAIEPHERIAFKVLENNSVWSFTLQAEDGGTRIVQRREAPNGTSAVSRAMVKVFLGGNDDFEADLVAGMNTTLERIKAEAEK</sequence>
<dbReference type="Pfam" id="PF10604">
    <property type="entry name" value="Polyketide_cyc2"/>
    <property type="match status" value="1"/>
</dbReference>
<dbReference type="RefSeq" id="WP_064438878.1">
    <property type="nucleotide sequence ID" value="NZ_BDDI01000002.1"/>
</dbReference>
<dbReference type="EMBL" id="JACHWS010000001">
    <property type="protein sequence ID" value="MBB3037289.1"/>
    <property type="molecule type" value="Genomic_DNA"/>
</dbReference>
<organism evidence="1 2">
    <name type="scientific">Hoyosella altamirensis</name>
    <dbReference type="NCBI Taxonomy" id="616997"/>
    <lineage>
        <taxon>Bacteria</taxon>
        <taxon>Bacillati</taxon>
        <taxon>Actinomycetota</taxon>
        <taxon>Actinomycetes</taxon>
        <taxon>Mycobacteriales</taxon>
        <taxon>Hoyosellaceae</taxon>
        <taxon>Hoyosella</taxon>
    </lineage>
</organism>
<dbReference type="SUPFAM" id="SSF55961">
    <property type="entry name" value="Bet v1-like"/>
    <property type="match status" value="1"/>
</dbReference>
<comment type="caution">
    <text evidence="1">The sequence shown here is derived from an EMBL/GenBank/DDBJ whole genome shotgun (WGS) entry which is preliminary data.</text>
</comment>
<proteinExistence type="predicted"/>
<gene>
    <name evidence="1" type="ORF">FHU29_001723</name>
</gene>
<keyword evidence="2" id="KW-1185">Reference proteome</keyword>
<dbReference type="InterPro" id="IPR023393">
    <property type="entry name" value="START-like_dom_sf"/>
</dbReference>
<dbReference type="OrthoDB" id="4618973at2"/>
<reference evidence="1 2" key="1">
    <citation type="submission" date="2020-08" db="EMBL/GenBank/DDBJ databases">
        <title>Sequencing the genomes of 1000 actinobacteria strains.</title>
        <authorList>
            <person name="Klenk H.-P."/>
        </authorList>
    </citation>
    <scope>NUCLEOTIDE SEQUENCE [LARGE SCALE GENOMIC DNA]</scope>
    <source>
        <strain evidence="1 2">DSM 45258</strain>
    </source>
</reference>
<evidence type="ECO:0000313" key="1">
    <source>
        <dbReference type="EMBL" id="MBB3037289.1"/>
    </source>
</evidence>
<accession>A0A839RLW3</accession>
<dbReference type="Proteomes" id="UP000567922">
    <property type="component" value="Unassembled WGS sequence"/>
</dbReference>